<evidence type="ECO:0000313" key="2">
    <source>
        <dbReference type="EMBL" id="BAU32632.1"/>
    </source>
</evidence>
<dbReference type="InterPro" id="IPR001544">
    <property type="entry name" value="Aminotrans_IV"/>
</dbReference>
<evidence type="ECO:0000313" key="3">
    <source>
        <dbReference type="Proteomes" id="UP000218965"/>
    </source>
</evidence>
<dbReference type="GO" id="GO:0046394">
    <property type="term" value="P:carboxylic acid biosynthetic process"/>
    <property type="evidence" value="ECO:0007669"/>
    <property type="project" value="UniProtKB-ARBA"/>
</dbReference>
<dbReference type="Pfam" id="PF01063">
    <property type="entry name" value="Aminotran_4"/>
    <property type="match status" value="1"/>
</dbReference>
<dbReference type="PANTHER" id="PTHR42743:SF11">
    <property type="entry name" value="AMINODEOXYCHORISMATE LYASE"/>
    <property type="match status" value="1"/>
</dbReference>
<dbReference type="GO" id="GO:0005829">
    <property type="term" value="C:cytosol"/>
    <property type="evidence" value="ECO:0007669"/>
    <property type="project" value="TreeGrafter"/>
</dbReference>
<dbReference type="RefSeq" id="WP_096421958.1">
    <property type="nucleotide sequence ID" value="NZ_AP017315.1"/>
</dbReference>
<reference evidence="3" key="1">
    <citation type="submission" date="2015-12" db="EMBL/GenBank/DDBJ databases">
        <authorList>
            <person name="Shamseldin A."/>
            <person name="Moawad H."/>
            <person name="Abd El-Rahim W.M."/>
            <person name="Sadowsky M.J."/>
        </authorList>
    </citation>
    <scope>NUCLEOTIDE SEQUENCE [LARGE SCALE GENOMIC DNA]</scope>
    <source>
        <strain evidence="3">JAM AC0309</strain>
    </source>
</reference>
<dbReference type="Gene3D" id="3.20.10.10">
    <property type="entry name" value="D-amino Acid Aminotransferase, subunit A, domain 2"/>
    <property type="match status" value="1"/>
</dbReference>
<comment type="similarity">
    <text evidence="1">Belongs to the class-IV pyridoxal-phosphate-dependent aminotransferase family.</text>
</comment>
<dbReference type="InterPro" id="IPR050571">
    <property type="entry name" value="Class-IV_PLP-Dep_Aminotrnsfr"/>
</dbReference>
<dbReference type="InterPro" id="IPR043132">
    <property type="entry name" value="BCAT-like_C"/>
</dbReference>
<dbReference type="AlphaFoldDB" id="A0A0U4WYB3"/>
<dbReference type="OrthoDB" id="3199344at2"/>
<dbReference type="PANTHER" id="PTHR42743">
    <property type="entry name" value="AMINO-ACID AMINOTRANSFERASE"/>
    <property type="match status" value="1"/>
</dbReference>
<dbReference type="InterPro" id="IPR043131">
    <property type="entry name" value="BCAT-like_N"/>
</dbReference>
<proteinExistence type="inferred from homology"/>
<keyword evidence="2" id="KW-0456">Lyase</keyword>
<dbReference type="Gene3D" id="3.30.470.10">
    <property type="match status" value="1"/>
</dbReference>
<dbReference type="KEGG" id="malk:MalAC0309_1784"/>
<dbReference type="EMBL" id="AP017315">
    <property type="protein sequence ID" value="BAU32632.1"/>
    <property type="molecule type" value="Genomic_DNA"/>
</dbReference>
<reference evidence="2 3" key="2">
    <citation type="submission" date="2016-01" db="EMBL/GenBank/DDBJ databases">
        <title>Microcella alkaliphila JAM AC0309 whole genome shotgun sequence.</title>
        <authorList>
            <person name="Kurata A."/>
            <person name="Hirose Y."/>
            <person name="Kishimoto N."/>
            <person name="Kobayashi T."/>
        </authorList>
    </citation>
    <scope>NUCLEOTIDE SEQUENCE [LARGE SCALE GENOMIC DNA]</scope>
    <source>
        <strain evidence="2 3">JAM AC0309</strain>
    </source>
</reference>
<sequence>MSAPEHLALITHRPDGVAVGFLEADVSRPQLSVLDSAPVRGDGIFETFSVANGRPQSLERHLERFAASARALDLPEPTLAVWRDAIFAIAAHFADVEEAWLKIVLTRGVEAGPAATGSAPEGTAPTGWVYAAPAPDFSRARIEGISVAVLDRGLRSDVASTSPWLLAGAKTLSYAVNRAAQREAARRGADDVVFVSSDGLLLEGPTSTLIVRRGSQLVTPPASLGILAGTTQADLFEAAHLWGLSTAIEVLRASDLMSADAAWLVSSVRHAAPTRAVDGEPLPVDAELSHRMNEFLRARRA</sequence>
<dbReference type="SUPFAM" id="SSF56752">
    <property type="entry name" value="D-aminoacid aminotransferase-like PLP-dependent enzymes"/>
    <property type="match status" value="1"/>
</dbReference>
<evidence type="ECO:0000256" key="1">
    <source>
        <dbReference type="ARBA" id="ARBA00009320"/>
    </source>
</evidence>
<name>A0A0U4WYB3_9MICO</name>
<accession>A0A0U4WYB3</accession>
<gene>
    <name evidence="2" type="ORF">MalAC0309_1784</name>
</gene>
<protein>
    <submittedName>
        <fullName evidence="2">4-amino-4-deoxychorismate lyase</fullName>
    </submittedName>
</protein>
<dbReference type="InterPro" id="IPR036038">
    <property type="entry name" value="Aminotransferase-like"/>
</dbReference>
<organism evidence="2 3">
    <name type="scientific">Microcella alkaliphila</name>
    <dbReference type="NCBI Taxonomy" id="279828"/>
    <lineage>
        <taxon>Bacteria</taxon>
        <taxon>Bacillati</taxon>
        <taxon>Actinomycetota</taxon>
        <taxon>Actinomycetes</taxon>
        <taxon>Micrococcales</taxon>
        <taxon>Microbacteriaceae</taxon>
        <taxon>Microcella</taxon>
    </lineage>
</organism>
<dbReference type="GO" id="GO:0016829">
    <property type="term" value="F:lyase activity"/>
    <property type="evidence" value="ECO:0007669"/>
    <property type="project" value="UniProtKB-KW"/>
</dbReference>
<dbReference type="Proteomes" id="UP000218965">
    <property type="component" value="Chromosome"/>
</dbReference>